<dbReference type="NCBIfam" id="TIGR03824">
    <property type="entry name" value="FlgM_jcvi"/>
    <property type="match status" value="1"/>
</dbReference>
<reference evidence="8 9" key="1">
    <citation type="submission" date="2010-08" db="EMBL/GenBank/DDBJ databases">
        <title>Complete sequence of Clostridium cellulovorans 743B.</title>
        <authorList>
            <consortium name="US DOE Joint Genome Institute"/>
            <person name="Lucas S."/>
            <person name="Copeland A."/>
            <person name="Lapidus A."/>
            <person name="Cheng J.-F."/>
            <person name="Bruce D."/>
            <person name="Goodwin L."/>
            <person name="Pitluck S."/>
            <person name="Chertkov O."/>
            <person name="Detter J.C."/>
            <person name="Han C."/>
            <person name="Tapia R."/>
            <person name="Land M."/>
            <person name="Hauser L."/>
            <person name="Chang Y.-J."/>
            <person name="Jeffries C."/>
            <person name="Kyrpides N."/>
            <person name="Ivanova N."/>
            <person name="Mikhailova N."/>
            <person name="Hemme C.L."/>
            <person name="Woyke T."/>
        </authorList>
    </citation>
    <scope>NUCLEOTIDE SEQUENCE [LARGE SCALE GENOMIC DNA]</scope>
    <source>
        <strain evidence="9">ATCC 35296 / DSM 3052 / OCM 3 / 743B</strain>
    </source>
</reference>
<protein>
    <recommendedName>
        <fullName evidence="2">Negative regulator of flagellin synthesis</fullName>
    </recommendedName>
</protein>
<dbReference type="RefSeq" id="WP_010077345.1">
    <property type="nucleotide sequence ID" value="NC_014393.1"/>
</dbReference>
<proteinExistence type="inferred from homology"/>
<dbReference type="KEGG" id="ccb:Clocel_1699"/>
<dbReference type="Proteomes" id="UP000002730">
    <property type="component" value="Chromosome"/>
</dbReference>
<dbReference type="InterPro" id="IPR007412">
    <property type="entry name" value="FlgM"/>
</dbReference>
<feature type="domain" description="Anti-sigma-28 factor FlgM C-terminal" evidence="7">
    <location>
        <begin position="32"/>
        <end position="83"/>
    </location>
</feature>
<evidence type="ECO:0000256" key="2">
    <source>
        <dbReference type="ARBA" id="ARBA00017823"/>
    </source>
</evidence>
<evidence type="ECO:0000313" key="8">
    <source>
        <dbReference type="EMBL" id="ADL51443.1"/>
    </source>
</evidence>
<dbReference type="InterPro" id="IPR035890">
    <property type="entry name" value="Anti-sigma-28_factor_FlgM_sf"/>
</dbReference>
<keyword evidence="4" id="KW-1005">Bacterial flagellum biogenesis</keyword>
<organism evidence="8 9">
    <name type="scientific">Clostridium cellulovorans (strain ATCC 35296 / DSM 3052 / OCM 3 / 743B)</name>
    <dbReference type="NCBI Taxonomy" id="573061"/>
    <lineage>
        <taxon>Bacteria</taxon>
        <taxon>Bacillati</taxon>
        <taxon>Bacillota</taxon>
        <taxon>Clostridia</taxon>
        <taxon>Eubacteriales</taxon>
        <taxon>Clostridiaceae</taxon>
        <taxon>Clostridium</taxon>
    </lineage>
</organism>
<keyword evidence="9" id="KW-1185">Reference proteome</keyword>
<dbReference type="AlphaFoldDB" id="D9SKE7"/>
<evidence type="ECO:0000256" key="4">
    <source>
        <dbReference type="ARBA" id="ARBA00022795"/>
    </source>
</evidence>
<name>D9SKE7_CLOC7</name>
<dbReference type="InterPro" id="IPR031316">
    <property type="entry name" value="FlgM_C"/>
</dbReference>
<evidence type="ECO:0000256" key="3">
    <source>
        <dbReference type="ARBA" id="ARBA00022491"/>
    </source>
</evidence>
<evidence type="ECO:0000256" key="5">
    <source>
        <dbReference type="ARBA" id="ARBA00023015"/>
    </source>
</evidence>
<gene>
    <name evidence="8" type="ordered locus">Clocel_1699</name>
</gene>
<keyword evidence="5" id="KW-0805">Transcription regulation</keyword>
<comment type="similarity">
    <text evidence="1">Belongs to the FlgM family.</text>
</comment>
<evidence type="ECO:0000259" key="7">
    <source>
        <dbReference type="Pfam" id="PF04316"/>
    </source>
</evidence>
<dbReference type="SUPFAM" id="SSF101498">
    <property type="entry name" value="Anti-sigma factor FlgM"/>
    <property type="match status" value="1"/>
</dbReference>
<keyword evidence="6" id="KW-0804">Transcription</keyword>
<dbReference type="EMBL" id="CP002160">
    <property type="protein sequence ID" value="ADL51443.1"/>
    <property type="molecule type" value="Genomic_DNA"/>
</dbReference>
<keyword evidence="3" id="KW-0678">Repressor</keyword>
<dbReference type="HOGENOM" id="CLU_2421730_0_0_9"/>
<evidence type="ECO:0000256" key="6">
    <source>
        <dbReference type="ARBA" id="ARBA00023163"/>
    </source>
</evidence>
<sequence length="91" mass="10392">MKIDRITSIDNKNIYEKYRIASKNNTEKIKQDSFQLSNEAKNFLSISKEISEGIVSDKVRTIKKAINDGTYKINNESLAESIFNTMKGSKI</sequence>
<dbReference type="GO" id="GO:0044781">
    <property type="term" value="P:bacterial-type flagellum organization"/>
    <property type="evidence" value="ECO:0007669"/>
    <property type="project" value="UniProtKB-KW"/>
</dbReference>
<evidence type="ECO:0000313" key="9">
    <source>
        <dbReference type="Proteomes" id="UP000002730"/>
    </source>
</evidence>
<dbReference type="STRING" id="573061.Clocel_1699"/>
<dbReference type="OrthoDB" id="2112800at2"/>
<dbReference type="Pfam" id="PF04316">
    <property type="entry name" value="FlgM"/>
    <property type="match status" value="1"/>
</dbReference>
<evidence type="ECO:0000256" key="1">
    <source>
        <dbReference type="ARBA" id="ARBA00005322"/>
    </source>
</evidence>
<dbReference type="GO" id="GO:0045892">
    <property type="term" value="P:negative regulation of DNA-templated transcription"/>
    <property type="evidence" value="ECO:0007669"/>
    <property type="project" value="InterPro"/>
</dbReference>
<accession>D9SKE7</accession>